<organism evidence="1">
    <name type="scientific">gut metagenome</name>
    <dbReference type="NCBI Taxonomy" id="749906"/>
    <lineage>
        <taxon>unclassified sequences</taxon>
        <taxon>metagenomes</taxon>
        <taxon>organismal metagenomes</taxon>
    </lineage>
</organism>
<comment type="caution">
    <text evidence="1">The sequence shown here is derived from an EMBL/GenBank/DDBJ whole genome shotgun (WGS) entry which is preliminary data.</text>
</comment>
<name>J9GGD8_9ZZZZ</name>
<evidence type="ECO:0000313" key="1">
    <source>
        <dbReference type="EMBL" id="EJX06004.1"/>
    </source>
</evidence>
<accession>J9GGD8</accession>
<dbReference type="AlphaFoldDB" id="J9GGD8"/>
<protein>
    <submittedName>
        <fullName evidence="1">Uncharacterized protein</fullName>
    </submittedName>
</protein>
<dbReference type="EMBL" id="AMCI01001296">
    <property type="protein sequence ID" value="EJX06004.1"/>
    <property type="molecule type" value="Genomic_DNA"/>
</dbReference>
<gene>
    <name evidence="1" type="ORF">EVA_05888</name>
</gene>
<sequence>MSCCHQSTTESVGTFCHQAEFKITITTYTRIRRTSCLVFIEEITNDLFTKIRTCINDMMLYTQSGSKFTGGTNKVRFIASVFKLAG</sequence>
<proteinExistence type="predicted"/>
<reference evidence="1" key="1">
    <citation type="journal article" date="2012" name="PLoS ONE">
        <title>Gene sets for utilization of primary and secondary nutrition supplies in the distal gut of endangered iberian lynx.</title>
        <authorList>
            <person name="Alcaide M."/>
            <person name="Messina E."/>
            <person name="Richter M."/>
            <person name="Bargiela R."/>
            <person name="Peplies J."/>
            <person name="Huws S.A."/>
            <person name="Newbold C.J."/>
            <person name="Golyshin P.N."/>
            <person name="Simon M.A."/>
            <person name="Lopez G."/>
            <person name="Yakimov M.M."/>
            <person name="Ferrer M."/>
        </authorList>
    </citation>
    <scope>NUCLEOTIDE SEQUENCE</scope>
</reference>